<protein>
    <submittedName>
        <fullName evidence="6">Related to BEM3-GTPase-activating protein</fullName>
    </submittedName>
</protein>
<dbReference type="CDD" id="cd06093">
    <property type="entry name" value="PX_domain"/>
    <property type="match status" value="1"/>
</dbReference>
<dbReference type="SUPFAM" id="SSF50729">
    <property type="entry name" value="PH domain-like"/>
    <property type="match status" value="1"/>
</dbReference>
<dbReference type="SUPFAM" id="SSF48350">
    <property type="entry name" value="GTPase activation domain, GAP"/>
    <property type="match status" value="1"/>
</dbReference>
<evidence type="ECO:0000259" key="5">
    <source>
        <dbReference type="PROSITE" id="PS50238"/>
    </source>
</evidence>
<feature type="region of interest" description="Disordered" evidence="2">
    <location>
        <begin position="234"/>
        <end position="291"/>
    </location>
</feature>
<feature type="domain" description="Rho-GAP" evidence="5">
    <location>
        <begin position="1043"/>
        <end position="1241"/>
    </location>
</feature>
<dbReference type="Proteomes" id="UP000007148">
    <property type="component" value="Unassembled WGS sequence"/>
</dbReference>
<reference evidence="6 7" key="1">
    <citation type="journal article" date="2011" name="PLoS Pathog.">
        <title>Endophytic Life Strategies Decoded by Genome and Transcriptome Analyses of the Mutualistic Root Symbiont Piriformospora indica.</title>
        <authorList>
            <person name="Zuccaro A."/>
            <person name="Lahrmann U."/>
            <person name="Guldener U."/>
            <person name="Langen G."/>
            <person name="Pfiffi S."/>
            <person name="Biedenkopf D."/>
            <person name="Wong P."/>
            <person name="Samans B."/>
            <person name="Grimm C."/>
            <person name="Basiewicz M."/>
            <person name="Murat C."/>
            <person name="Martin F."/>
            <person name="Kogel K.H."/>
        </authorList>
    </citation>
    <scope>NUCLEOTIDE SEQUENCE [LARGE SCALE GENOMIC DNA]</scope>
    <source>
        <strain evidence="6 7">DSM 11827</strain>
    </source>
</reference>
<dbReference type="Pfam" id="PF00169">
    <property type="entry name" value="PH"/>
    <property type="match status" value="1"/>
</dbReference>
<feature type="region of interest" description="Disordered" evidence="2">
    <location>
        <begin position="1293"/>
        <end position="1397"/>
    </location>
</feature>
<feature type="compositionally biased region" description="Polar residues" evidence="2">
    <location>
        <begin position="456"/>
        <end position="466"/>
    </location>
</feature>
<feature type="domain" description="PH" evidence="3">
    <location>
        <begin position="683"/>
        <end position="789"/>
    </location>
</feature>
<dbReference type="Gene3D" id="1.10.555.10">
    <property type="entry name" value="Rho GTPase activation protein"/>
    <property type="match status" value="1"/>
</dbReference>
<dbReference type="SMART" id="SM00233">
    <property type="entry name" value="PH"/>
    <property type="match status" value="1"/>
</dbReference>
<feature type="compositionally biased region" description="Low complexity" evidence="2">
    <location>
        <begin position="236"/>
        <end position="254"/>
    </location>
</feature>
<dbReference type="Pfam" id="PF00787">
    <property type="entry name" value="PX"/>
    <property type="match status" value="1"/>
</dbReference>
<gene>
    <name evidence="6" type="ORF">PIIN_07223</name>
</gene>
<dbReference type="InterPro" id="IPR050729">
    <property type="entry name" value="Rho-GAP"/>
</dbReference>
<dbReference type="Pfam" id="PF00620">
    <property type="entry name" value="RhoGAP"/>
    <property type="match status" value="1"/>
</dbReference>
<feature type="compositionally biased region" description="Basic and acidic residues" evidence="2">
    <location>
        <begin position="278"/>
        <end position="288"/>
    </location>
</feature>
<feature type="compositionally biased region" description="Low complexity" evidence="2">
    <location>
        <begin position="1253"/>
        <end position="1265"/>
    </location>
</feature>
<feature type="compositionally biased region" description="Low complexity" evidence="2">
    <location>
        <begin position="93"/>
        <end position="102"/>
    </location>
</feature>
<dbReference type="InterPro" id="IPR001849">
    <property type="entry name" value="PH_domain"/>
</dbReference>
<keyword evidence="7" id="KW-1185">Reference proteome</keyword>
<dbReference type="GO" id="GO:0035091">
    <property type="term" value="F:phosphatidylinositol binding"/>
    <property type="evidence" value="ECO:0007669"/>
    <property type="project" value="InterPro"/>
</dbReference>
<dbReference type="InterPro" id="IPR011993">
    <property type="entry name" value="PH-like_dom_sf"/>
</dbReference>
<dbReference type="Gene3D" id="2.30.29.30">
    <property type="entry name" value="Pleckstrin-homology domain (PH domain)/Phosphotyrosine-binding domain (PTB)"/>
    <property type="match status" value="1"/>
</dbReference>
<dbReference type="PROSITE" id="PS50003">
    <property type="entry name" value="PH_DOMAIN"/>
    <property type="match status" value="1"/>
</dbReference>
<feature type="region of interest" description="Disordered" evidence="2">
    <location>
        <begin position="1228"/>
        <end position="1279"/>
    </location>
</feature>
<feature type="compositionally biased region" description="Polar residues" evidence="2">
    <location>
        <begin position="156"/>
        <end position="182"/>
    </location>
</feature>
<dbReference type="GO" id="GO:0005737">
    <property type="term" value="C:cytoplasm"/>
    <property type="evidence" value="ECO:0007669"/>
    <property type="project" value="TreeGrafter"/>
</dbReference>
<evidence type="ECO:0000313" key="6">
    <source>
        <dbReference type="EMBL" id="CCA73268.1"/>
    </source>
</evidence>
<dbReference type="PANTHER" id="PTHR23176:SF129">
    <property type="entry name" value="RHO GTPASE ACTIVATING PROTEIN AT 16F, ISOFORM E-RELATED"/>
    <property type="match status" value="1"/>
</dbReference>
<feature type="region of interest" description="Disordered" evidence="2">
    <location>
        <begin position="65"/>
        <end position="219"/>
    </location>
</feature>
<feature type="compositionally biased region" description="Basic and acidic residues" evidence="2">
    <location>
        <begin position="1236"/>
        <end position="1249"/>
    </location>
</feature>
<dbReference type="eggNOG" id="KOG4269">
    <property type="taxonomic scope" value="Eukaryota"/>
</dbReference>
<proteinExistence type="predicted"/>
<dbReference type="OMA" id="PPRMGFR"/>
<feature type="compositionally biased region" description="Low complexity" evidence="2">
    <location>
        <begin position="929"/>
        <end position="946"/>
    </location>
</feature>
<feature type="compositionally biased region" description="Low complexity" evidence="2">
    <location>
        <begin position="799"/>
        <end position="818"/>
    </location>
</feature>
<dbReference type="InParanoid" id="G4TPM9"/>
<dbReference type="SUPFAM" id="SSF64268">
    <property type="entry name" value="PX domain"/>
    <property type="match status" value="1"/>
</dbReference>
<evidence type="ECO:0000256" key="2">
    <source>
        <dbReference type="SAM" id="MobiDB-lite"/>
    </source>
</evidence>
<sequence length="1397" mass="149333">MNGATASTLTVESALQASGRDPLAALEAVVQERNNLTSQNAQLWKLFEKQRAMYNSATKELDRLRALVAQPSTSSPVASKEKEPHTASEKTSVDTSSSPSASKRPDRPDRAEARDKPPRDKLSRSNSEDQYAQKYLGTSGHSLSPSRSHEPLNGSPLRTATATAVNPPEASTSSTGSSTPQKPNRGESLPAPAATVPLNVQKKASLPAPSTKSQLASAPPVPVIVSEDVSNTPNVAASLSQSPASASSASSQPSTIPPMLYPSNGSGNGDMLLTAPAPRDRRGARESRITLPDEAARYIAAMGESPSGSPKPNLAEFGSTVKGGDPHETIRGDKKNDQADVATETEPYSIENSPVEEKEVAYPVVSNERKAPNYPPPPPPGTASSTSTVREVHKHSASRSSSVDYNDATTPMPNQTSYGHQHHSPQQWQPSKPPVYAQDANGSTPVLGGFDRPSFAHQQSSGSVSFPSPMESEPATPAQSSAHHGKQSESKERRDTRERHAAPQQSSAIAYNDPQFYDTGASPSSHSKRTRSPATAASPQKSTQPHLSPQDLPSTRVHIAGSQIRSNERGKEVLSFVISVHPVRIGSSATSEEWKIEKMYSDILALDGKVRGTLGRSQAKRLPPLPDAKLFKDNAPAKVDQRRAILEQYLQALLVVPTKDTSDICFFFSSDLSRGDRAPMASQGYKEGYLTKRGKNFGGWRTRYFVLQNSVLEYFENRGGAHLGTINITGAQIGRQQKQANADDENAYRHAFLIIEQTKKGAVPSRHVLCAASDTERDEWVDVLVRSIAPSYGDDTHSQADTTTSSTTASRPSTSSNAPSERPGVGNSPIDRPAGQSQPWTDAQLAQRMIDRNGQGGTPIMSTVALPNSLPSSLESSGAAAYHQPRSDSSAGHYGESSREQRATLQPSSHHETTSKSRSDKSSSRTSHHPSISTLKSSHASASSAADRGDDSSAGESTTAGSVMSGSSKKISGPLNAQPIPPGQVFGSKAADTSDRERKAKSGRFWPNFGKSANHASGSDRPPPSVPGSSPANGQPGRMVFGVPLEQALAVAQIANLPAIVFRCIEYLEAKKAAEEEGIYRLNGSSAVIKSLKDRFNYEGDVDLLKHDEYWDPHAIAGLLKQFLRDMPTTILTRELQPHFLSVVDLMDPKERVNELAHLVSQLPVANYSLLRAMTAHLILIVQNATVNKMTMRNIGIVFSPTLGIPAGILSLMLGEFDPVFNVDATDTASDVTSSNEHEPYESQNERTPQKGSSSSRATQRSSNNSHERINKRNSMLYANTATDRMLGLAGRKLDPSAEDSSDGDEVSIPEESDEETDRDVEQTGSGSPPSPAPLINISSAPGTDPQMHGAKAIAANRGLQISVSGKKMNRTSGLPSSPRPMRYPGSPGATGPTGAI</sequence>
<evidence type="ECO:0000259" key="3">
    <source>
        <dbReference type="PROSITE" id="PS50003"/>
    </source>
</evidence>
<dbReference type="HOGENOM" id="CLU_001762_0_0_1"/>
<name>G4TPM9_SERID</name>
<feature type="compositionally biased region" description="Basic and acidic residues" evidence="2">
    <location>
        <begin position="324"/>
        <end position="338"/>
    </location>
</feature>
<dbReference type="CDD" id="cd13277">
    <property type="entry name" value="PH_Bem3"/>
    <property type="match status" value="1"/>
</dbReference>
<organism evidence="6 7">
    <name type="scientific">Serendipita indica (strain DSM 11827)</name>
    <name type="common">Root endophyte fungus</name>
    <name type="synonym">Piriformospora indica</name>
    <dbReference type="NCBI Taxonomy" id="1109443"/>
    <lineage>
        <taxon>Eukaryota</taxon>
        <taxon>Fungi</taxon>
        <taxon>Dikarya</taxon>
        <taxon>Basidiomycota</taxon>
        <taxon>Agaricomycotina</taxon>
        <taxon>Agaricomycetes</taxon>
        <taxon>Sebacinales</taxon>
        <taxon>Serendipitaceae</taxon>
        <taxon>Serendipita</taxon>
    </lineage>
</organism>
<dbReference type="PROSITE" id="PS50238">
    <property type="entry name" value="RHOGAP"/>
    <property type="match status" value="1"/>
</dbReference>
<feature type="compositionally biased region" description="Basic and acidic residues" evidence="2">
    <location>
        <begin position="103"/>
        <end position="127"/>
    </location>
</feature>
<dbReference type="InterPro" id="IPR000198">
    <property type="entry name" value="RhoGAP_dom"/>
</dbReference>
<evidence type="ECO:0000256" key="1">
    <source>
        <dbReference type="ARBA" id="ARBA00022468"/>
    </source>
</evidence>
<feature type="compositionally biased region" description="Polar residues" evidence="2">
    <location>
        <begin position="955"/>
        <end position="970"/>
    </location>
</feature>
<feature type="compositionally biased region" description="Low complexity" evidence="2">
    <location>
        <begin position="865"/>
        <end position="881"/>
    </location>
</feature>
<feature type="domain" description="PX" evidence="4">
    <location>
        <begin position="554"/>
        <end position="675"/>
    </location>
</feature>
<feature type="compositionally biased region" description="Basic and acidic residues" evidence="2">
    <location>
        <begin position="486"/>
        <end position="501"/>
    </location>
</feature>
<dbReference type="Gene3D" id="3.30.1520.10">
    <property type="entry name" value="Phox-like domain"/>
    <property type="match status" value="1"/>
</dbReference>
<dbReference type="GO" id="GO:0007165">
    <property type="term" value="P:signal transduction"/>
    <property type="evidence" value="ECO:0007669"/>
    <property type="project" value="InterPro"/>
</dbReference>
<feature type="compositionally biased region" description="Basic and acidic residues" evidence="2">
    <location>
        <begin position="909"/>
        <end position="923"/>
    </location>
</feature>
<feature type="compositionally biased region" description="Low complexity" evidence="2">
    <location>
        <begin position="1385"/>
        <end position="1397"/>
    </location>
</feature>
<keyword evidence="1" id="KW-0343">GTPase activation</keyword>
<dbReference type="SMART" id="SM00324">
    <property type="entry name" value="RhoGAP"/>
    <property type="match status" value="1"/>
</dbReference>
<dbReference type="EMBL" id="CAFZ01000213">
    <property type="protein sequence ID" value="CCA73268.1"/>
    <property type="molecule type" value="Genomic_DNA"/>
</dbReference>
<feature type="compositionally biased region" description="Acidic residues" evidence="2">
    <location>
        <begin position="1297"/>
        <end position="1319"/>
    </location>
</feature>
<dbReference type="InterPro" id="IPR001683">
    <property type="entry name" value="PX_dom"/>
</dbReference>
<dbReference type="InterPro" id="IPR008936">
    <property type="entry name" value="Rho_GTPase_activation_prot"/>
</dbReference>
<accession>G4TPM9</accession>
<feature type="compositionally biased region" description="Basic and acidic residues" evidence="2">
    <location>
        <begin position="79"/>
        <end position="92"/>
    </location>
</feature>
<dbReference type="FunCoup" id="G4TPM9">
    <property type="interactions" value="280"/>
</dbReference>
<dbReference type="OrthoDB" id="185175at2759"/>
<feature type="region of interest" description="Disordered" evidence="2">
    <location>
        <begin position="303"/>
        <end position="555"/>
    </location>
</feature>
<evidence type="ECO:0000313" key="7">
    <source>
        <dbReference type="Proteomes" id="UP000007148"/>
    </source>
</evidence>
<comment type="caution">
    <text evidence="6">The sequence shown here is derived from an EMBL/GenBank/DDBJ whole genome shotgun (WGS) entry which is preliminary data.</text>
</comment>
<dbReference type="GO" id="GO:0005096">
    <property type="term" value="F:GTPase activator activity"/>
    <property type="evidence" value="ECO:0007669"/>
    <property type="project" value="UniProtKB-KW"/>
</dbReference>
<dbReference type="STRING" id="1109443.G4TPM9"/>
<dbReference type="PANTHER" id="PTHR23176">
    <property type="entry name" value="RHO/RAC/CDC GTPASE-ACTIVATING PROTEIN"/>
    <property type="match status" value="1"/>
</dbReference>
<feature type="region of interest" description="Disordered" evidence="2">
    <location>
        <begin position="791"/>
        <end position="1038"/>
    </location>
</feature>
<feature type="compositionally biased region" description="Polar residues" evidence="2">
    <location>
        <begin position="532"/>
        <end position="553"/>
    </location>
</feature>
<feature type="compositionally biased region" description="Polar residues" evidence="2">
    <location>
        <begin position="398"/>
        <end position="419"/>
    </location>
</feature>
<dbReference type="PROSITE" id="PS50195">
    <property type="entry name" value="PX"/>
    <property type="match status" value="1"/>
</dbReference>
<evidence type="ECO:0000259" key="4">
    <source>
        <dbReference type="PROSITE" id="PS50195"/>
    </source>
</evidence>
<dbReference type="InterPro" id="IPR036871">
    <property type="entry name" value="PX_dom_sf"/>
</dbReference>